<dbReference type="EMBL" id="BNJQ01000019">
    <property type="protein sequence ID" value="GHP08194.1"/>
    <property type="molecule type" value="Genomic_DNA"/>
</dbReference>
<accession>A0A830HLY9</accession>
<sequence>MMMRRSLSYVAFMGVVLCVTICCAIFVPSLVSAAPSASSSSSADHSTSAEQVSEMMKEIADLKAEIRTLKASKASSHGYACLSAVSAGASTVGTYATQSFSYASAKVLPTTWDAKRKDVTKQVTNAVSNAAASTVPHINAASEAANKFLHTTAAPAMGQAFKVCVDASKTTANFVAETYAKAAPATEKFLRENKHAKNAAEQVKRSQRELARAIDEFALQKEVKLPKTFARDASWALVTLPAIMSTLIFFTCMGRMMFGGSRRRANAGARKYAAPTSSSTTTSSRTTGTAAGARKRAVGNRS</sequence>
<keyword evidence="2" id="KW-0472">Membrane</keyword>
<gene>
    <name evidence="3" type="ORF">PPROV_000693500</name>
</gene>
<dbReference type="Proteomes" id="UP000660262">
    <property type="component" value="Unassembled WGS sequence"/>
</dbReference>
<name>A0A830HLY9_9CHLO</name>
<protein>
    <submittedName>
        <fullName evidence="3">Uncharacterized protein</fullName>
    </submittedName>
</protein>
<reference evidence="3" key="1">
    <citation type="submission" date="2020-10" db="EMBL/GenBank/DDBJ databases">
        <title>Unveiling of a novel bifunctional photoreceptor, Dualchrome1, isolated from a cosmopolitan green alga.</title>
        <authorList>
            <person name="Suzuki S."/>
            <person name="Kawachi M."/>
        </authorList>
    </citation>
    <scope>NUCLEOTIDE SEQUENCE</scope>
    <source>
        <strain evidence="3">NIES 2893</strain>
    </source>
</reference>
<organism evidence="3 4">
    <name type="scientific">Pycnococcus provasolii</name>
    <dbReference type="NCBI Taxonomy" id="41880"/>
    <lineage>
        <taxon>Eukaryota</taxon>
        <taxon>Viridiplantae</taxon>
        <taxon>Chlorophyta</taxon>
        <taxon>Pseudoscourfieldiophyceae</taxon>
        <taxon>Pseudoscourfieldiales</taxon>
        <taxon>Pycnococcaceae</taxon>
        <taxon>Pycnococcus</taxon>
    </lineage>
</organism>
<feature type="compositionally biased region" description="Low complexity" evidence="1">
    <location>
        <begin position="269"/>
        <end position="292"/>
    </location>
</feature>
<evidence type="ECO:0000256" key="1">
    <source>
        <dbReference type="SAM" id="MobiDB-lite"/>
    </source>
</evidence>
<evidence type="ECO:0000256" key="2">
    <source>
        <dbReference type="SAM" id="Phobius"/>
    </source>
</evidence>
<keyword evidence="2" id="KW-0812">Transmembrane</keyword>
<feature type="transmembrane region" description="Helical" evidence="2">
    <location>
        <begin position="233"/>
        <end position="254"/>
    </location>
</feature>
<dbReference type="AlphaFoldDB" id="A0A830HLY9"/>
<keyword evidence="4" id="KW-1185">Reference proteome</keyword>
<evidence type="ECO:0000313" key="3">
    <source>
        <dbReference type="EMBL" id="GHP08194.1"/>
    </source>
</evidence>
<proteinExistence type="predicted"/>
<feature type="compositionally biased region" description="Basic residues" evidence="1">
    <location>
        <begin position="293"/>
        <end position="302"/>
    </location>
</feature>
<feature type="region of interest" description="Disordered" evidence="1">
    <location>
        <begin position="269"/>
        <end position="302"/>
    </location>
</feature>
<comment type="caution">
    <text evidence="3">The sequence shown here is derived from an EMBL/GenBank/DDBJ whole genome shotgun (WGS) entry which is preliminary data.</text>
</comment>
<evidence type="ECO:0000313" key="4">
    <source>
        <dbReference type="Proteomes" id="UP000660262"/>
    </source>
</evidence>
<keyword evidence="2" id="KW-1133">Transmembrane helix</keyword>